<evidence type="ECO:0000313" key="3">
    <source>
        <dbReference type="EMBL" id="AJA52982.1"/>
    </source>
</evidence>
<organism evidence="3 6">
    <name type="scientific">Clostridium pasteurianum DSM 525 = ATCC 6013</name>
    <dbReference type="NCBI Taxonomy" id="1262449"/>
    <lineage>
        <taxon>Bacteria</taxon>
        <taxon>Bacillati</taxon>
        <taxon>Bacillota</taxon>
        <taxon>Clostridia</taxon>
        <taxon>Eubacteriales</taxon>
        <taxon>Clostridiaceae</taxon>
        <taxon>Clostridium</taxon>
    </lineage>
</organism>
<dbReference type="SUPFAM" id="SSF46934">
    <property type="entry name" value="UBA-like"/>
    <property type="match status" value="1"/>
</dbReference>
<dbReference type="Gene3D" id="1.10.8.10">
    <property type="entry name" value="DNA helicase RuvA subunit, C-terminal domain"/>
    <property type="match status" value="1"/>
</dbReference>
<reference evidence="4 5" key="3">
    <citation type="journal article" name="Genome Announc.">
        <title>Improved Draft Genome Sequence of Clostridium pasteurianum Strain ATCC 6013 (DSM 525) Using a Hybrid Next-Generation Sequencing Approach.</title>
        <authorList>
            <person name="Pyne M.E."/>
            <person name="Utturkar S."/>
            <person name="Brown S.D."/>
            <person name="Moo-Young M."/>
            <person name="Chung D.A."/>
            <person name="Chou C.P."/>
        </authorList>
    </citation>
    <scope>NUCLEOTIDE SEQUENCE [LARGE SCALE GENOMIC DNA]</scope>
    <source>
        <strain evidence="4 5">ATCC 6013</strain>
    </source>
</reference>
<dbReference type="GeneID" id="93075050"/>
<dbReference type="Pfam" id="PF14242">
    <property type="entry name" value="DUF4342"/>
    <property type="match status" value="1"/>
</dbReference>
<dbReference type="InterPro" id="IPR009060">
    <property type="entry name" value="UBA-like_sf"/>
</dbReference>
<keyword evidence="6" id="KW-1185">Reference proteome</keyword>
<evidence type="ECO:0000256" key="1">
    <source>
        <dbReference type="SAM" id="Phobius"/>
    </source>
</evidence>
<dbReference type="CDD" id="cd14360">
    <property type="entry name" value="UBA_NAC_like_bac"/>
    <property type="match status" value="1"/>
</dbReference>
<dbReference type="Proteomes" id="UP000030905">
    <property type="component" value="Chromosome"/>
</dbReference>
<evidence type="ECO:0000313" key="5">
    <source>
        <dbReference type="Proteomes" id="UP000028042"/>
    </source>
</evidence>
<keyword evidence="1" id="KW-0472">Membrane</keyword>
<dbReference type="KEGG" id="cpae:CPAST_c29280"/>
<evidence type="ECO:0000313" key="4">
    <source>
        <dbReference type="EMBL" id="KRU11010.1"/>
    </source>
</evidence>
<dbReference type="Proteomes" id="UP000028042">
    <property type="component" value="Unassembled WGS sequence"/>
</dbReference>
<sequence>MTFNVELIDELRKRANVNYEEAKDALEKCNGDLVEALIYLEKQSKVKNNEDTGFFAAIKKLIKKGNVTKFIIRKKEDVILSLPVTIVVIVTVVAPYVTLGALILALITGHRFKFKGKDGEPSKVNETLDKISNVVDDAKKKFNEDGNSKTSN</sequence>
<name>A0A0H3J6A3_CLOPA</name>
<gene>
    <name evidence="3" type="ORF">CLPA_c29280</name>
    <name evidence="4" type="ORF">CP6013_00257</name>
</gene>
<accession>A0A0H3J6A3</accession>
<evidence type="ECO:0000259" key="2">
    <source>
        <dbReference type="Pfam" id="PF14242"/>
    </source>
</evidence>
<feature type="transmembrane region" description="Helical" evidence="1">
    <location>
        <begin position="84"/>
        <end position="107"/>
    </location>
</feature>
<dbReference type="EMBL" id="JPGY02000001">
    <property type="protein sequence ID" value="KRU11010.1"/>
    <property type="molecule type" value="Genomic_DNA"/>
</dbReference>
<dbReference type="EMBL" id="CP009268">
    <property type="protein sequence ID" value="AJA52982.1"/>
    <property type="molecule type" value="Genomic_DNA"/>
</dbReference>
<dbReference type="PATRIC" id="fig|1262449.3.peg.1375"/>
<dbReference type="eggNOG" id="COG0264">
    <property type="taxonomic scope" value="Bacteria"/>
</dbReference>
<evidence type="ECO:0000313" key="6">
    <source>
        <dbReference type="Proteomes" id="UP000030905"/>
    </source>
</evidence>
<dbReference type="AlphaFoldDB" id="A0A0H3J6A3"/>
<proteinExistence type="predicted"/>
<keyword evidence="1" id="KW-1133">Transmembrane helix</keyword>
<reference evidence="3 6" key="1">
    <citation type="journal article" date="2015" name="Genome Announc.">
        <title>Complete Genome Sequence of the Nitrogen-Fixing and Solvent-Producing Clostridium pasteurianum DSM 525.</title>
        <authorList>
            <person name="Poehlein A."/>
            <person name="Grosse-Honebrink A."/>
            <person name="Zhang Y."/>
            <person name="Minton N.P."/>
            <person name="Daniel R."/>
        </authorList>
    </citation>
    <scope>NUCLEOTIDE SEQUENCE [LARGE SCALE GENOMIC DNA]</scope>
    <source>
        <strain evidence="3">DSM 525</strain>
        <strain evidence="6">DSM 525 / ATCC 6013</strain>
    </source>
</reference>
<keyword evidence="1" id="KW-0812">Transmembrane</keyword>
<feature type="domain" description="DUF4342" evidence="2">
    <location>
        <begin position="51"/>
        <end position="114"/>
    </location>
</feature>
<dbReference type="KEGG" id="cpat:CLPA_c29280"/>
<dbReference type="InterPro" id="IPR025642">
    <property type="entry name" value="DUF4342"/>
</dbReference>
<dbReference type="RefSeq" id="WP_003443245.1">
    <property type="nucleotide sequence ID" value="NZ_ANZB01000003.1"/>
</dbReference>
<reference evidence="4" key="2">
    <citation type="submission" date="2015-10" db="EMBL/GenBank/DDBJ databases">
        <title>Improved Draft Genome Sequence of Clostridium pasteurianum Strain ATCC 6013 (DSM 525) Using a Hybrid Next-Generation Sequencing Approach.</title>
        <authorList>
            <person name="Pyne M.E."/>
            <person name="Utturkar S.M."/>
            <person name="Brown S.D."/>
            <person name="Moo-Young M."/>
            <person name="Chung D.A."/>
            <person name="Chou P.C."/>
        </authorList>
    </citation>
    <scope>NUCLEOTIDE SEQUENCE</scope>
    <source>
        <strain evidence="4">ATCC 6013</strain>
    </source>
</reference>
<protein>
    <submittedName>
        <fullName evidence="3">Ubiquitin-associated domain-containing protein</fullName>
    </submittedName>
</protein>